<evidence type="ECO:0000313" key="1">
    <source>
        <dbReference type="EMBL" id="QQP13055.1"/>
    </source>
</evidence>
<sequence length="140" mass="16210">MDIFLSINNRKQIIQLPIVPSEFKIASPMNNETFTTINQGDIKVIGRRGLKSLTIESFFPSKHYPFSRNRAYKGWEYVEIIESWIGKRVPIRLIITNTPINLAMTIENFDYGPQDGSGDIYYSLSLSEFKFINLDKKKVK</sequence>
<dbReference type="RefSeq" id="WP_053595395.1">
    <property type="nucleotide sequence ID" value="NZ_CP067341.1"/>
</dbReference>
<proteinExistence type="predicted"/>
<dbReference type="Proteomes" id="UP000596049">
    <property type="component" value="Chromosome"/>
</dbReference>
<organism evidence="1 2">
    <name type="scientific">Lysinibacillus agricola</name>
    <dbReference type="NCBI Taxonomy" id="2590012"/>
    <lineage>
        <taxon>Bacteria</taxon>
        <taxon>Bacillati</taxon>
        <taxon>Bacillota</taxon>
        <taxon>Bacilli</taxon>
        <taxon>Bacillales</taxon>
        <taxon>Bacillaceae</taxon>
        <taxon>Lysinibacillus</taxon>
    </lineage>
</organism>
<name>A0ABX7AVA2_9BACI</name>
<evidence type="ECO:0000313" key="2">
    <source>
        <dbReference type="Proteomes" id="UP000596049"/>
    </source>
</evidence>
<protein>
    <recommendedName>
        <fullName evidence="3">Phage portal protein</fullName>
    </recommendedName>
</protein>
<gene>
    <name evidence="1" type="ORF">FJQ98_02985</name>
</gene>
<dbReference type="EMBL" id="CP067341">
    <property type="protein sequence ID" value="QQP13055.1"/>
    <property type="molecule type" value="Genomic_DNA"/>
</dbReference>
<keyword evidence="2" id="KW-1185">Reference proteome</keyword>
<evidence type="ECO:0008006" key="3">
    <source>
        <dbReference type="Google" id="ProtNLM"/>
    </source>
</evidence>
<accession>A0ABX7AVA2</accession>
<reference evidence="1 2" key="1">
    <citation type="submission" date="2020-01" db="EMBL/GenBank/DDBJ databases">
        <authorList>
            <person name="Liu G."/>
            <person name="Liu B."/>
        </authorList>
    </citation>
    <scope>NUCLEOTIDE SEQUENCE [LARGE SCALE GENOMIC DNA]</scope>
    <source>
        <strain evidence="1 2">FJAT-51161</strain>
    </source>
</reference>